<dbReference type="GO" id="GO:0099078">
    <property type="term" value="C:BORC complex"/>
    <property type="evidence" value="ECO:0007669"/>
    <property type="project" value="TreeGrafter"/>
</dbReference>
<dbReference type="OrthoDB" id="21270at2759"/>
<feature type="region of interest" description="Disordered" evidence="1">
    <location>
        <begin position="1"/>
        <end position="46"/>
    </location>
</feature>
<evidence type="ECO:0000256" key="1">
    <source>
        <dbReference type="SAM" id="MobiDB-lite"/>
    </source>
</evidence>
<dbReference type="AlphaFoldDB" id="A0A2T7NSE0"/>
<evidence type="ECO:0008006" key="4">
    <source>
        <dbReference type="Google" id="ProtNLM"/>
    </source>
</evidence>
<dbReference type="EMBL" id="PZQS01000009">
    <property type="protein sequence ID" value="PVD24094.1"/>
    <property type="molecule type" value="Genomic_DNA"/>
</dbReference>
<accession>A0A2T7NSE0</accession>
<dbReference type="Proteomes" id="UP000245119">
    <property type="component" value="Linkage Group LG9"/>
</dbReference>
<name>A0A2T7NSE0_POMCA</name>
<feature type="region of interest" description="Disordered" evidence="1">
    <location>
        <begin position="86"/>
        <end position="110"/>
    </location>
</feature>
<dbReference type="STRING" id="400727.A0A2T7NSE0"/>
<protein>
    <recommendedName>
        <fullName evidence="4">BLOC-1-related complex subunit 6</fullName>
    </recommendedName>
</protein>
<dbReference type="GO" id="GO:0032418">
    <property type="term" value="P:lysosome localization"/>
    <property type="evidence" value="ECO:0007669"/>
    <property type="project" value="TreeGrafter"/>
</dbReference>
<sequence>MTLNGSDCKKEVEGGKMDKDEYDTQSDSIGTLEDDSPCIMPQGSPCDSLMQQMHLIDSGTSQKEFVPKQVSVKAKYMEHLLSATSDVFSSENESSASAVPSRPESLSLPRSLELLQRQRSTTEPKPVANSGEKTFIRDEAFIRHQRTRSEAIDIQGVRVRGDLGYGDDMLSKSLPHGTIMRKGDLIEFVADDLQEKIKRSSPMSNAGSMGSRRSSERSVASLSSATSASSSIVTSSGLSRSPSSLLTQSPDAAPPIDPGAIMELEVHARRVADSVDHMMGNLRANLHKSMYALMAKCEELSKTMGPVHQIGAQMYPLACTTHLLVMST</sequence>
<evidence type="ECO:0000313" key="2">
    <source>
        <dbReference type="EMBL" id="PVD24094.1"/>
    </source>
</evidence>
<keyword evidence="3" id="KW-1185">Reference proteome</keyword>
<evidence type="ECO:0000313" key="3">
    <source>
        <dbReference type="Proteomes" id="UP000245119"/>
    </source>
</evidence>
<dbReference type="PANTHER" id="PTHR13440:SF7">
    <property type="entry name" value="BLOC-1 RELATED COMPLEX SUBUNIT 6"/>
    <property type="match status" value="1"/>
</dbReference>
<dbReference type="PANTHER" id="PTHR13440">
    <property type="entry name" value="BLOC-1 RELATED COMPLEX SUBUNIT 6"/>
    <property type="match status" value="1"/>
</dbReference>
<feature type="compositionally biased region" description="Low complexity" evidence="1">
    <location>
        <begin position="217"/>
        <end position="246"/>
    </location>
</feature>
<dbReference type="InterPro" id="IPR019314">
    <property type="entry name" value="BORCS6"/>
</dbReference>
<feature type="region of interest" description="Disordered" evidence="1">
    <location>
        <begin position="198"/>
        <end position="258"/>
    </location>
</feature>
<gene>
    <name evidence="2" type="ORF">C0Q70_14564</name>
</gene>
<organism evidence="2 3">
    <name type="scientific">Pomacea canaliculata</name>
    <name type="common">Golden apple snail</name>
    <dbReference type="NCBI Taxonomy" id="400727"/>
    <lineage>
        <taxon>Eukaryota</taxon>
        <taxon>Metazoa</taxon>
        <taxon>Spiralia</taxon>
        <taxon>Lophotrochozoa</taxon>
        <taxon>Mollusca</taxon>
        <taxon>Gastropoda</taxon>
        <taxon>Caenogastropoda</taxon>
        <taxon>Architaenioglossa</taxon>
        <taxon>Ampullarioidea</taxon>
        <taxon>Ampullariidae</taxon>
        <taxon>Pomacea</taxon>
    </lineage>
</organism>
<reference evidence="2 3" key="1">
    <citation type="submission" date="2018-04" db="EMBL/GenBank/DDBJ databases">
        <title>The genome of golden apple snail Pomacea canaliculata provides insight into stress tolerance and invasive adaptation.</title>
        <authorList>
            <person name="Liu C."/>
            <person name="Liu B."/>
            <person name="Ren Y."/>
            <person name="Zhang Y."/>
            <person name="Wang H."/>
            <person name="Li S."/>
            <person name="Jiang F."/>
            <person name="Yin L."/>
            <person name="Zhang G."/>
            <person name="Qian W."/>
            <person name="Fan W."/>
        </authorList>
    </citation>
    <scope>NUCLEOTIDE SEQUENCE [LARGE SCALE GENOMIC DNA]</scope>
    <source>
        <strain evidence="2">SZHN2017</strain>
        <tissue evidence="2">Muscle</tissue>
    </source>
</reference>
<comment type="caution">
    <text evidence="2">The sequence shown here is derived from an EMBL/GenBank/DDBJ whole genome shotgun (WGS) entry which is preliminary data.</text>
</comment>
<feature type="compositionally biased region" description="Low complexity" evidence="1">
    <location>
        <begin position="101"/>
        <end position="110"/>
    </location>
</feature>
<feature type="compositionally biased region" description="Basic and acidic residues" evidence="1">
    <location>
        <begin position="7"/>
        <end position="19"/>
    </location>
</feature>
<feature type="compositionally biased region" description="Polar residues" evidence="1">
    <location>
        <begin position="86"/>
        <end position="98"/>
    </location>
</feature>
<proteinExistence type="predicted"/>